<name>A0A160MHL0_9BACI</name>
<dbReference type="AlphaFoldDB" id="A0A160MHL0"/>
<protein>
    <recommendedName>
        <fullName evidence="3">Histidine kinase/HSP90-like ATPase domain-containing protein</fullName>
    </recommendedName>
</protein>
<geneLocation type="plasmid" evidence="2">
    <name>pbo1</name>
</geneLocation>
<evidence type="ECO:0008006" key="3">
    <source>
        <dbReference type="Google" id="ProtNLM"/>
    </source>
</evidence>
<organism evidence="1 2">
    <name type="scientific">Cytobacillus oceanisediminis 2691</name>
    <dbReference type="NCBI Taxonomy" id="1196031"/>
    <lineage>
        <taxon>Bacteria</taxon>
        <taxon>Bacillati</taxon>
        <taxon>Bacillota</taxon>
        <taxon>Bacilli</taxon>
        <taxon>Bacillales</taxon>
        <taxon>Bacillaceae</taxon>
        <taxon>Cytobacillus</taxon>
    </lineage>
</organism>
<dbReference type="SUPFAM" id="SSF55874">
    <property type="entry name" value="ATPase domain of HSP90 chaperone/DNA topoisomerase II/histidine kinase"/>
    <property type="match status" value="1"/>
</dbReference>
<dbReference type="Proteomes" id="UP000077856">
    <property type="component" value="Plasmid pBO1"/>
</dbReference>
<dbReference type="KEGG" id="bon:A361_27625"/>
<accession>A0A160MHL0</accession>
<keyword evidence="1" id="KW-0614">Plasmid</keyword>
<proteinExistence type="predicted"/>
<dbReference type="InterPro" id="IPR036890">
    <property type="entry name" value="HATPase_C_sf"/>
</dbReference>
<evidence type="ECO:0000313" key="2">
    <source>
        <dbReference type="Proteomes" id="UP000077856"/>
    </source>
</evidence>
<dbReference type="Gene3D" id="3.30.565.10">
    <property type="entry name" value="Histidine kinase-like ATPase, C-terminal domain"/>
    <property type="match status" value="1"/>
</dbReference>
<dbReference type="EMBL" id="CP015507">
    <property type="protein sequence ID" value="AND42949.1"/>
    <property type="molecule type" value="Genomic_DNA"/>
</dbReference>
<evidence type="ECO:0000313" key="1">
    <source>
        <dbReference type="EMBL" id="AND42949.1"/>
    </source>
</evidence>
<dbReference type="eggNOG" id="COG0643">
    <property type="taxonomic scope" value="Bacteria"/>
</dbReference>
<reference evidence="1 2" key="1">
    <citation type="submission" date="2016-04" db="EMBL/GenBank/DDBJ databases">
        <title>Complete genome sequence of Bacillus oceanisediminis strain 2691.</title>
        <authorList>
            <person name="Jeong H."/>
            <person name="Kim H.J."/>
            <person name="Lee D.-W."/>
        </authorList>
    </citation>
    <scope>NUCLEOTIDE SEQUENCE [LARGE SCALE GENOMIC DNA]</scope>
    <source>
        <strain evidence="1 2">2691</strain>
        <plasmid evidence="2">pbo1</plasmid>
    </source>
</reference>
<gene>
    <name evidence="1" type="ORF">A361_27625</name>
</gene>
<sequence>MEIMINRTLSTIDDIHQLLNKTMEVVDQLNSRAAVTLNMKRLRYITPIGFTGLLSVLDYLEDHFEVGIVAPFNISPIKYMERMNFFKVCSKNVKEQFEEQKDMTTLYNRHRNSLEDKLLEIRVATTHPQIVEISTLIKRIFKNKGLKGNRISDIQSFITELGNNVIDHTNSSCFIAVKNNEDENEIEIAVADRGEGIYNSLKDVLSENSPHDIVKAAITTKASRLSEEDRGKGLMDIKQRAFRWSEASVALRTNNSVYEITKDEVNPTLEGKTSFGTFFSIKVNYSIDRL</sequence>